<protein>
    <submittedName>
        <fullName evidence="8">Citrinin synthesis mpl7</fullName>
    </submittedName>
</protein>
<dbReference type="Pfam" id="PF00732">
    <property type="entry name" value="GMC_oxred_N"/>
    <property type="match status" value="1"/>
</dbReference>
<dbReference type="InterPro" id="IPR036188">
    <property type="entry name" value="FAD/NAD-bd_sf"/>
</dbReference>
<comment type="similarity">
    <text evidence="2">Belongs to the GMC oxidoreductase family.</text>
</comment>
<gene>
    <name evidence="8" type="ORF">D0Z07_9367</name>
</gene>
<dbReference type="PROSITE" id="PS00624">
    <property type="entry name" value="GMC_OXRED_2"/>
    <property type="match status" value="1"/>
</dbReference>
<dbReference type="InterPro" id="IPR007867">
    <property type="entry name" value="GMC_OxRtase_C"/>
</dbReference>
<keyword evidence="3" id="KW-0285">Flavoprotein</keyword>
<comment type="caution">
    <text evidence="8">The sequence shown here is derived from an EMBL/GenBank/DDBJ whole genome shotgun (WGS) entry which is preliminary data.</text>
</comment>
<dbReference type="Pfam" id="PF05199">
    <property type="entry name" value="GMC_oxred_C"/>
    <property type="match status" value="1"/>
</dbReference>
<dbReference type="Gene3D" id="3.50.50.60">
    <property type="entry name" value="FAD/NAD(P)-binding domain"/>
    <property type="match status" value="1"/>
</dbReference>
<dbReference type="GO" id="GO:0050660">
    <property type="term" value="F:flavin adenine dinucleotide binding"/>
    <property type="evidence" value="ECO:0007669"/>
    <property type="project" value="InterPro"/>
</dbReference>
<organism evidence="8 9">
    <name type="scientific">Hyphodiscus hymeniophilus</name>
    <dbReference type="NCBI Taxonomy" id="353542"/>
    <lineage>
        <taxon>Eukaryota</taxon>
        <taxon>Fungi</taxon>
        <taxon>Dikarya</taxon>
        <taxon>Ascomycota</taxon>
        <taxon>Pezizomycotina</taxon>
        <taxon>Leotiomycetes</taxon>
        <taxon>Helotiales</taxon>
        <taxon>Hyphodiscaceae</taxon>
        <taxon>Hyphodiscus</taxon>
    </lineage>
</organism>
<evidence type="ECO:0000256" key="5">
    <source>
        <dbReference type="ARBA" id="ARBA00023002"/>
    </source>
</evidence>
<evidence type="ECO:0000256" key="6">
    <source>
        <dbReference type="PIRSR" id="PIRSR000137-2"/>
    </source>
</evidence>
<name>A0A9P6SQD9_9HELO</name>
<dbReference type="SUPFAM" id="SSF54373">
    <property type="entry name" value="FAD-linked reductases, C-terminal domain"/>
    <property type="match status" value="1"/>
</dbReference>
<sequence length="497" mass="54536">MNVWVHASPKEYDDWEVLGNTGWNWRNLKAYFEKSETFQPIDGGDAHTRKAYEMTGHGRSGPLETTVSNDSCDSNKLWNQTWNNLGVKTVLAGSSSPLGTQYTKSSISATAGTRSSSVSSYYQPNMHRKNLHLLPRAVVSKVNFTKGQSNLTATSVDFSLEGERYTIQASKEVIICAGTVQSPMLLELSGIGTKSVLDSQGIETLVPNPGVGENLQDHPFTISLYEVVDTKYSTDQFSGSPDLYKDNMAKYSATRSGFFASGSNCAAYVSLDQTSFPSLNRPDFHAAMTPGLQKQHDIQLARLRDPEVPNFQVSLAPSFNPAIIPEPKPQGVKDCISVMQCVAAPFSRGSVHIQSSDPEVHPRIDPRYLDHPLDKELLATVSQYGPKLMATQPLSQAIEKCIYPAKPATTDEEHQAFSRKTLGTFFHPIGTCSMLPRLDGGVVDSRLIVYGTTNLRVVDASVLPLHISGNIQATVYAVAERAADLIKMDRQNFDVRP</sequence>
<dbReference type="OrthoDB" id="269227at2759"/>
<evidence type="ECO:0000256" key="3">
    <source>
        <dbReference type="ARBA" id="ARBA00022630"/>
    </source>
</evidence>
<feature type="domain" description="Glucose-methanol-choline oxidoreductase N-terminal" evidence="7">
    <location>
        <begin position="178"/>
        <end position="192"/>
    </location>
</feature>
<proteinExistence type="inferred from homology"/>
<evidence type="ECO:0000313" key="9">
    <source>
        <dbReference type="Proteomes" id="UP000785200"/>
    </source>
</evidence>
<keyword evidence="9" id="KW-1185">Reference proteome</keyword>
<evidence type="ECO:0000259" key="7">
    <source>
        <dbReference type="PROSITE" id="PS00624"/>
    </source>
</evidence>
<dbReference type="InterPro" id="IPR012132">
    <property type="entry name" value="GMC_OxRdtase"/>
</dbReference>
<reference evidence="8" key="1">
    <citation type="submission" date="2019-07" db="EMBL/GenBank/DDBJ databases">
        <title>Hyphodiscus hymeniophilus genome sequencing and assembly.</title>
        <authorList>
            <person name="Kramer G."/>
            <person name="Nodwell J."/>
        </authorList>
    </citation>
    <scope>NUCLEOTIDE SEQUENCE</scope>
    <source>
        <strain evidence="8">ATCC 34498</strain>
    </source>
</reference>
<dbReference type="InterPro" id="IPR000172">
    <property type="entry name" value="GMC_OxRdtase_N"/>
</dbReference>
<keyword evidence="4 6" id="KW-0274">FAD</keyword>
<accession>A0A9P6SQD9</accession>
<keyword evidence="5" id="KW-0560">Oxidoreductase</keyword>
<dbReference type="Gene3D" id="3.30.560.10">
    <property type="entry name" value="Glucose Oxidase, domain 3"/>
    <property type="match status" value="1"/>
</dbReference>
<feature type="binding site" evidence="6">
    <location>
        <position position="139"/>
    </location>
    <ligand>
        <name>FAD</name>
        <dbReference type="ChEBI" id="CHEBI:57692"/>
    </ligand>
</feature>
<evidence type="ECO:0000313" key="8">
    <source>
        <dbReference type="EMBL" id="KAG0644922.1"/>
    </source>
</evidence>
<dbReference type="PANTHER" id="PTHR11552:SF201">
    <property type="entry name" value="GLUCOSE-METHANOL-CHOLINE OXIDOREDUCTASE N-TERMINAL DOMAIN-CONTAINING PROTEIN"/>
    <property type="match status" value="1"/>
</dbReference>
<comment type="cofactor">
    <cofactor evidence="1 6">
        <name>FAD</name>
        <dbReference type="ChEBI" id="CHEBI:57692"/>
    </cofactor>
</comment>
<evidence type="ECO:0000256" key="2">
    <source>
        <dbReference type="ARBA" id="ARBA00010790"/>
    </source>
</evidence>
<dbReference type="PIRSF" id="PIRSF000137">
    <property type="entry name" value="Alcohol_oxidase"/>
    <property type="match status" value="1"/>
</dbReference>
<dbReference type="PANTHER" id="PTHR11552">
    <property type="entry name" value="GLUCOSE-METHANOL-CHOLINE GMC OXIDOREDUCTASE"/>
    <property type="match status" value="1"/>
</dbReference>
<dbReference type="AlphaFoldDB" id="A0A9P6SQD9"/>
<evidence type="ECO:0000256" key="1">
    <source>
        <dbReference type="ARBA" id="ARBA00001974"/>
    </source>
</evidence>
<dbReference type="SUPFAM" id="SSF51905">
    <property type="entry name" value="FAD/NAD(P)-binding domain"/>
    <property type="match status" value="1"/>
</dbReference>
<evidence type="ECO:0000256" key="4">
    <source>
        <dbReference type="ARBA" id="ARBA00022827"/>
    </source>
</evidence>
<dbReference type="EMBL" id="VNKQ01000022">
    <property type="protein sequence ID" value="KAG0644922.1"/>
    <property type="molecule type" value="Genomic_DNA"/>
</dbReference>
<dbReference type="Proteomes" id="UP000785200">
    <property type="component" value="Unassembled WGS sequence"/>
</dbReference>
<dbReference type="GO" id="GO:0016614">
    <property type="term" value="F:oxidoreductase activity, acting on CH-OH group of donors"/>
    <property type="evidence" value="ECO:0007669"/>
    <property type="project" value="InterPro"/>
</dbReference>